<dbReference type="Pfam" id="PF00512">
    <property type="entry name" value="HisKA"/>
    <property type="match status" value="1"/>
</dbReference>
<dbReference type="FunFam" id="3.30.565.10:FF:000006">
    <property type="entry name" value="Sensor histidine kinase WalK"/>
    <property type="match status" value="1"/>
</dbReference>
<dbReference type="SMART" id="SM00304">
    <property type="entry name" value="HAMP"/>
    <property type="match status" value="1"/>
</dbReference>
<evidence type="ECO:0000256" key="4">
    <source>
        <dbReference type="ARBA" id="ARBA00022475"/>
    </source>
</evidence>
<dbReference type="FunFam" id="1.10.287.130:FF:000001">
    <property type="entry name" value="Two-component sensor histidine kinase"/>
    <property type="match status" value="1"/>
</dbReference>
<comment type="catalytic activity">
    <reaction evidence="1">
        <text>ATP + protein L-histidine = ADP + protein N-phospho-L-histidine.</text>
        <dbReference type="EC" id="2.7.13.3"/>
    </reaction>
</comment>
<dbReference type="PROSITE" id="PS50109">
    <property type="entry name" value="HIS_KIN"/>
    <property type="match status" value="1"/>
</dbReference>
<dbReference type="InterPro" id="IPR011006">
    <property type="entry name" value="CheY-like_superfamily"/>
</dbReference>
<dbReference type="SUPFAM" id="SSF47384">
    <property type="entry name" value="Homodimeric domain of signal transducing histidine kinase"/>
    <property type="match status" value="1"/>
</dbReference>
<evidence type="ECO:0000256" key="1">
    <source>
        <dbReference type="ARBA" id="ARBA00000085"/>
    </source>
</evidence>
<keyword evidence="13" id="KW-0175">Coiled coil</keyword>
<sequence>MGKSKRERGFRRSITWRLTGMMLLFVCLFFIGVGVMNGVEHNELDRFQSQADGLARKQRLVSEITRHMNGIFYRSRGYFVNLNESEYNQIFTEKEDFENAIGEFGKLRLKPDEEQWIRTIEAFFRTYFGSTLPEALELSRTKDYEALRRLTGQGLDQSANELIQAALKVQQNNQAELDLAQARLDERLSGQGIRFLAYALGLLLVSCVVLYKTARDISVPIARLSASANRFALGIPEPVEYTDRHDEIGGLARSLETMMHQIQSKGQELIAQNEELLAQQDELQMQQEELSGALAKMESSERYLRKRNLLILALAVAMDRQELLRSIIRSMVDLLQAEKGIVVLLDEAKDHAAYGLSDASARRFLDACEDGLLARVRESKKPYTLRRQATEGEQGYHSGEIRASDLYIPVPGPNEETAALLVLSRTGRPFDSHEEEEAAAFAIQISLSLEKLRLYETAEDQRQLTQNMLDTIQEGIQLLDREGTTIQVNSKWFELMGIEPSPEFRLDLASFREALKPLLKDPGPVVEFIDRLVREQSDEEASIVYEMSHPERRFVHLYSEPLYRGSERLGALLVQRDITKEHESDRLKSEFVSTVSHELRTPLASVLGFAELLLHKSLAPERQKKYIQTIHQEATRLTALVNDFLDLQRIESGKQAYDFRPVPVAELAAGVLELHQANAPKHRFVFADRSEGAKARADADKIRQVLMNVIGNAIKYSPGGGTVTVSCYRDGDRLAVEVADDGLGIPREALPKLFGKFYRVDNTDRREIGGTGLGLAIVKEIMQIHGGDVRVESEYGKGSAFTLLLPIDGGERPRAPSPPEAGRSRVFVVEDDASLSELLTDELAGSGYEAASFVRGEDALAAMEREVPDALVLDLILGNGMGGLEVIERMRRDERLRSVPILVSSAFEEKARAMELGAKGYLVKPYQPNRLTEALAEVLGSGSGGSFRQVVHPPAGTHSPQAEEHPE</sequence>
<dbReference type="GO" id="GO:0000155">
    <property type="term" value="F:phosphorelay sensor kinase activity"/>
    <property type="evidence" value="ECO:0007669"/>
    <property type="project" value="InterPro"/>
</dbReference>
<feature type="domain" description="Response regulatory" evidence="17">
    <location>
        <begin position="825"/>
        <end position="939"/>
    </location>
</feature>
<dbReference type="Pfam" id="PF00072">
    <property type="entry name" value="Response_reg"/>
    <property type="match status" value="1"/>
</dbReference>
<protein>
    <recommendedName>
        <fullName evidence="3">histidine kinase</fullName>
        <ecNumber evidence="3">2.7.13.3</ecNumber>
    </recommendedName>
</protein>
<keyword evidence="6" id="KW-0808">Transferase</keyword>
<dbReference type="InterPro" id="IPR036890">
    <property type="entry name" value="HATPase_C_sf"/>
</dbReference>
<dbReference type="PRINTS" id="PR00344">
    <property type="entry name" value="BCTRLSENSOR"/>
</dbReference>
<keyword evidence="20" id="KW-1185">Reference proteome</keyword>
<evidence type="ECO:0000256" key="13">
    <source>
        <dbReference type="SAM" id="Coils"/>
    </source>
</evidence>
<dbReference type="InterPro" id="IPR035965">
    <property type="entry name" value="PAS-like_dom_sf"/>
</dbReference>
<evidence type="ECO:0000256" key="3">
    <source>
        <dbReference type="ARBA" id="ARBA00012438"/>
    </source>
</evidence>
<keyword evidence="8" id="KW-0418">Kinase</keyword>
<keyword evidence="11 15" id="KW-0472">Membrane</keyword>
<keyword evidence="15" id="KW-1133">Transmembrane helix</keyword>
<evidence type="ECO:0000256" key="2">
    <source>
        <dbReference type="ARBA" id="ARBA00004651"/>
    </source>
</evidence>
<feature type="coiled-coil region" evidence="13">
    <location>
        <begin position="259"/>
        <end position="293"/>
    </location>
</feature>
<evidence type="ECO:0000259" key="16">
    <source>
        <dbReference type="PROSITE" id="PS50109"/>
    </source>
</evidence>
<dbReference type="InterPro" id="IPR029016">
    <property type="entry name" value="GAF-like_dom_sf"/>
</dbReference>
<dbReference type="SUPFAM" id="SSF55785">
    <property type="entry name" value="PYP-like sensor domain (PAS domain)"/>
    <property type="match status" value="1"/>
</dbReference>
<evidence type="ECO:0000256" key="15">
    <source>
        <dbReference type="SAM" id="Phobius"/>
    </source>
</evidence>
<comment type="caution">
    <text evidence="19">The sequence shown here is derived from an EMBL/GenBank/DDBJ whole genome shotgun (WGS) entry which is preliminary data.</text>
</comment>
<comment type="subcellular location">
    <subcellularLocation>
        <location evidence="2">Cell membrane</location>
        <topology evidence="2">Multi-pass membrane protein</topology>
    </subcellularLocation>
</comment>
<dbReference type="InterPro" id="IPR003661">
    <property type="entry name" value="HisK_dim/P_dom"/>
</dbReference>
<dbReference type="PROSITE" id="PS50110">
    <property type="entry name" value="RESPONSE_REGULATORY"/>
    <property type="match status" value="1"/>
</dbReference>
<evidence type="ECO:0000256" key="6">
    <source>
        <dbReference type="ARBA" id="ARBA00022679"/>
    </source>
</evidence>
<dbReference type="GO" id="GO:0005886">
    <property type="term" value="C:plasma membrane"/>
    <property type="evidence" value="ECO:0007669"/>
    <property type="project" value="UniProtKB-SubCell"/>
</dbReference>
<feature type="domain" description="Histidine kinase" evidence="16">
    <location>
        <begin position="594"/>
        <end position="809"/>
    </location>
</feature>
<dbReference type="SUPFAM" id="SSF158472">
    <property type="entry name" value="HAMP domain-like"/>
    <property type="match status" value="1"/>
</dbReference>
<dbReference type="InterPro" id="IPR036097">
    <property type="entry name" value="HisK_dim/P_sf"/>
</dbReference>
<feature type="transmembrane region" description="Helical" evidence="15">
    <location>
        <begin position="20"/>
        <end position="39"/>
    </location>
</feature>
<dbReference type="CDD" id="cd00075">
    <property type="entry name" value="HATPase"/>
    <property type="match status" value="1"/>
</dbReference>
<evidence type="ECO:0000256" key="8">
    <source>
        <dbReference type="ARBA" id="ARBA00022777"/>
    </source>
</evidence>
<dbReference type="PANTHER" id="PTHR43047:SF72">
    <property type="entry name" value="OSMOSENSING HISTIDINE PROTEIN KINASE SLN1"/>
    <property type="match status" value="1"/>
</dbReference>
<dbReference type="GO" id="GO:0005524">
    <property type="term" value="F:ATP binding"/>
    <property type="evidence" value="ECO:0007669"/>
    <property type="project" value="UniProtKB-KW"/>
</dbReference>
<evidence type="ECO:0000256" key="9">
    <source>
        <dbReference type="ARBA" id="ARBA00022840"/>
    </source>
</evidence>
<dbReference type="EMBL" id="JACJVR010000031">
    <property type="protein sequence ID" value="MBB6691476.1"/>
    <property type="molecule type" value="Genomic_DNA"/>
</dbReference>
<keyword evidence="10" id="KW-0902">Two-component regulatory system</keyword>
<evidence type="ECO:0000259" key="17">
    <source>
        <dbReference type="PROSITE" id="PS50110"/>
    </source>
</evidence>
<dbReference type="PROSITE" id="PS50885">
    <property type="entry name" value="HAMP"/>
    <property type="match status" value="1"/>
</dbReference>
<evidence type="ECO:0000256" key="11">
    <source>
        <dbReference type="ARBA" id="ARBA00023136"/>
    </source>
</evidence>
<dbReference type="EC" id="2.7.13.3" evidence="3"/>
<feature type="region of interest" description="Disordered" evidence="14">
    <location>
        <begin position="945"/>
        <end position="967"/>
    </location>
</feature>
<evidence type="ECO:0000256" key="5">
    <source>
        <dbReference type="ARBA" id="ARBA00022553"/>
    </source>
</evidence>
<dbReference type="InterPro" id="IPR001789">
    <property type="entry name" value="Sig_transdc_resp-reg_receiver"/>
</dbReference>
<dbReference type="CDD" id="cd06225">
    <property type="entry name" value="HAMP"/>
    <property type="match status" value="1"/>
</dbReference>
<dbReference type="CDD" id="cd00082">
    <property type="entry name" value="HisKA"/>
    <property type="match status" value="1"/>
</dbReference>
<dbReference type="SUPFAM" id="SSF52172">
    <property type="entry name" value="CheY-like"/>
    <property type="match status" value="1"/>
</dbReference>
<dbReference type="InterPro" id="IPR005467">
    <property type="entry name" value="His_kinase_dom"/>
</dbReference>
<dbReference type="Gene3D" id="3.30.565.10">
    <property type="entry name" value="Histidine kinase-like ATPase, C-terminal domain"/>
    <property type="match status" value="1"/>
</dbReference>
<evidence type="ECO:0000313" key="19">
    <source>
        <dbReference type="EMBL" id="MBB6691476.1"/>
    </source>
</evidence>
<keyword evidence="9" id="KW-0067">ATP-binding</keyword>
<keyword evidence="4" id="KW-1003">Cell membrane</keyword>
<dbReference type="InterPro" id="IPR004358">
    <property type="entry name" value="Sig_transdc_His_kin-like_C"/>
</dbReference>
<dbReference type="InterPro" id="IPR003594">
    <property type="entry name" value="HATPase_dom"/>
</dbReference>
<evidence type="ECO:0000256" key="7">
    <source>
        <dbReference type="ARBA" id="ARBA00022741"/>
    </source>
</evidence>
<dbReference type="Gene3D" id="3.40.50.2300">
    <property type="match status" value="1"/>
</dbReference>
<dbReference type="SMART" id="SM00388">
    <property type="entry name" value="HisKA"/>
    <property type="match status" value="1"/>
</dbReference>
<dbReference type="Pfam" id="PF02518">
    <property type="entry name" value="HATPase_c"/>
    <property type="match status" value="1"/>
</dbReference>
<dbReference type="GO" id="GO:0009927">
    <property type="term" value="F:histidine phosphotransfer kinase activity"/>
    <property type="evidence" value="ECO:0007669"/>
    <property type="project" value="TreeGrafter"/>
</dbReference>
<gene>
    <name evidence="19" type="ORF">H7B90_08710</name>
</gene>
<evidence type="ECO:0000256" key="12">
    <source>
        <dbReference type="PROSITE-ProRule" id="PRU00169"/>
    </source>
</evidence>
<dbReference type="Pfam" id="PF00672">
    <property type="entry name" value="HAMP"/>
    <property type="match status" value="1"/>
</dbReference>
<dbReference type="InterPro" id="IPR003018">
    <property type="entry name" value="GAF"/>
</dbReference>
<dbReference type="Proteomes" id="UP000553776">
    <property type="component" value="Unassembled WGS sequence"/>
</dbReference>
<dbReference type="RefSeq" id="WP_185135475.1">
    <property type="nucleotide sequence ID" value="NZ_JACJVR010000031.1"/>
</dbReference>
<accession>A0A841TT58</accession>
<dbReference type="Gene3D" id="3.30.450.40">
    <property type="match status" value="1"/>
</dbReference>
<dbReference type="Gene3D" id="6.10.340.10">
    <property type="match status" value="1"/>
</dbReference>
<dbReference type="SMART" id="SM00065">
    <property type="entry name" value="GAF"/>
    <property type="match status" value="1"/>
</dbReference>
<proteinExistence type="predicted"/>
<keyword evidence="7" id="KW-0547">Nucleotide-binding</keyword>
<organism evidence="19 20">
    <name type="scientific">Cohnella xylanilytica</name>
    <dbReference type="NCBI Taxonomy" id="557555"/>
    <lineage>
        <taxon>Bacteria</taxon>
        <taxon>Bacillati</taxon>
        <taxon>Bacillota</taxon>
        <taxon>Bacilli</taxon>
        <taxon>Bacillales</taxon>
        <taxon>Paenibacillaceae</taxon>
        <taxon>Cohnella</taxon>
    </lineage>
</organism>
<dbReference type="SUPFAM" id="SSF55874">
    <property type="entry name" value="ATPase domain of HSP90 chaperone/DNA topoisomerase II/histidine kinase"/>
    <property type="match status" value="1"/>
</dbReference>
<dbReference type="SMART" id="SM00448">
    <property type="entry name" value="REC"/>
    <property type="match status" value="1"/>
</dbReference>
<dbReference type="Pfam" id="PF13185">
    <property type="entry name" value="GAF_2"/>
    <property type="match status" value="1"/>
</dbReference>
<reference evidence="19 20" key="1">
    <citation type="submission" date="2020-08" db="EMBL/GenBank/DDBJ databases">
        <title>Cohnella phylogeny.</title>
        <authorList>
            <person name="Dunlap C."/>
        </authorList>
    </citation>
    <scope>NUCLEOTIDE SEQUENCE [LARGE SCALE GENOMIC DNA]</scope>
    <source>
        <strain evidence="19 20">DSM 25239</strain>
    </source>
</reference>
<dbReference type="Gene3D" id="1.10.287.130">
    <property type="match status" value="1"/>
</dbReference>
<evidence type="ECO:0000259" key="18">
    <source>
        <dbReference type="PROSITE" id="PS50885"/>
    </source>
</evidence>
<evidence type="ECO:0000256" key="10">
    <source>
        <dbReference type="ARBA" id="ARBA00023012"/>
    </source>
</evidence>
<keyword evidence="15" id="KW-0812">Transmembrane</keyword>
<keyword evidence="5 12" id="KW-0597">Phosphoprotein</keyword>
<dbReference type="Gene3D" id="3.30.450.20">
    <property type="entry name" value="PAS domain"/>
    <property type="match status" value="1"/>
</dbReference>
<dbReference type="SMART" id="SM00387">
    <property type="entry name" value="HATPase_c"/>
    <property type="match status" value="1"/>
</dbReference>
<name>A0A841TT58_9BACL</name>
<feature type="modified residue" description="4-aspartylphosphate" evidence="12">
    <location>
        <position position="874"/>
    </location>
</feature>
<dbReference type="InterPro" id="IPR003660">
    <property type="entry name" value="HAMP_dom"/>
</dbReference>
<evidence type="ECO:0000256" key="14">
    <source>
        <dbReference type="SAM" id="MobiDB-lite"/>
    </source>
</evidence>
<evidence type="ECO:0000313" key="20">
    <source>
        <dbReference type="Proteomes" id="UP000553776"/>
    </source>
</evidence>
<dbReference type="AlphaFoldDB" id="A0A841TT58"/>
<dbReference type="SUPFAM" id="SSF55781">
    <property type="entry name" value="GAF domain-like"/>
    <property type="match status" value="1"/>
</dbReference>
<feature type="domain" description="HAMP" evidence="18">
    <location>
        <begin position="215"/>
        <end position="267"/>
    </location>
</feature>
<dbReference type="PANTHER" id="PTHR43047">
    <property type="entry name" value="TWO-COMPONENT HISTIDINE PROTEIN KINASE"/>
    <property type="match status" value="1"/>
</dbReference>